<gene>
    <name evidence="3" type="ORF">OG367_38555</name>
</gene>
<dbReference type="GO" id="GO:0005524">
    <property type="term" value="F:ATP binding"/>
    <property type="evidence" value="ECO:0007669"/>
    <property type="project" value="UniProtKB-KW"/>
</dbReference>
<dbReference type="PANTHER" id="PTHR35526">
    <property type="entry name" value="ANTI-SIGMA-F FACTOR RSBW-RELATED"/>
    <property type="match status" value="1"/>
</dbReference>
<keyword evidence="3" id="KW-0547">Nucleotide-binding</keyword>
<accession>A0ABZ1ZSN2</accession>
<dbReference type="InterPro" id="IPR036890">
    <property type="entry name" value="HATPase_C_sf"/>
</dbReference>
<reference evidence="3" key="1">
    <citation type="submission" date="2022-10" db="EMBL/GenBank/DDBJ databases">
        <title>The complete genomes of actinobacterial strains from the NBC collection.</title>
        <authorList>
            <person name="Joergensen T.S."/>
            <person name="Alvarez Arevalo M."/>
            <person name="Sterndorff E.B."/>
            <person name="Faurdal D."/>
            <person name="Vuksanovic O."/>
            <person name="Mourched A.-S."/>
            <person name="Charusanti P."/>
            <person name="Shaw S."/>
            <person name="Blin K."/>
            <person name="Weber T."/>
        </authorList>
    </citation>
    <scope>NUCLEOTIDE SEQUENCE</scope>
    <source>
        <strain evidence="3">NBC_01436</strain>
    </source>
</reference>
<sequence length="169" mass="18697">MENRTHQRQHSGASGHSGIVSHLALAAPPFAAHRISTDTLCLRDARKFTSDVVRRWNLNPVREDAVQIASELVANAVRHGRRRTPLPDGSRPVVWLALTRRPHSLLCVVYDPSQRRPRLTPPAPLAEDHRGLPIVEALSEGWGWKPSGATGKAVWARLALPPAPARRRP</sequence>
<evidence type="ECO:0000256" key="1">
    <source>
        <dbReference type="ARBA" id="ARBA00022527"/>
    </source>
</evidence>
<proteinExistence type="predicted"/>
<dbReference type="EMBL" id="CP109491">
    <property type="protein sequence ID" value="WUX41771.1"/>
    <property type="molecule type" value="Genomic_DNA"/>
</dbReference>
<dbReference type="SUPFAM" id="SSF55874">
    <property type="entry name" value="ATPase domain of HSP90 chaperone/DNA topoisomerase II/histidine kinase"/>
    <property type="match status" value="1"/>
</dbReference>
<dbReference type="Gene3D" id="3.30.565.10">
    <property type="entry name" value="Histidine kinase-like ATPase, C-terminal domain"/>
    <property type="match status" value="1"/>
</dbReference>
<dbReference type="PANTHER" id="PTHR35526:SF3">
    <property type="entry name" value="ANTI-SIGMA-F FACTOR RSBW"/>
    <property type="match status" value="1"/>
</dbReference>
<dbReference type="RefSeq" id="WP_329359784.1">
    <property type="nucleotide sequence ID" value="NZ_CP109490.1"/>
</dbReference>
<keyword evidence="1" id="KW-0723">Serine/threonine-protein kinase</keyword>
<dbReference type="InterPro" id="IPR050267">
    <property type="entry name" value="Anti-sigma-factor_SerPK"/>
</dbReference>
<evidence type="ECO:0000313" key="4">
    <source>
        <dbReference type="Proteomes" id="UP001431926"/>
    </source>
</evidence>
<dbReference type="InterPro" id="IPR003594">
    <property type="entry name" value="HATPase_dom"/>
</dbReference>
<keyword evidence="1" id="KW-0418">Kinase</keyword>
<keyword evidence="1" id="KW-0808">Transferase</keyword>
<dbReference type="Pfam" id="PF13581">
    <property type="entry name" value="HATPase_c_2"/>
    <property type="match status" value="1"/>
</dbReference>
<protein>
    <submittedName>
        <fullName evidence="3">ATP-binding protein</fullName>
    </submittedName>
</protein>
<evidence type="ECO:0000313" key="3">
    <source>
        <dbReference type="EMBL" id="WUX41771.1"/>
    </source>
</evidence>
<dbReference type="Proteomes" id="UP001431926">
    <property type="component" value="Chromosome"/>
</dbReference>
<organism evidence="3 4">
    <name type="scientific">Streptomyces anulatus</name>
    <name type="common">Streptomyces chrysomallus</name>
    <dbReference type="NCBI Taxonomy" id="1892"/>
    <lineage>
        <taxon>Bacteria</taxon>
        <taxon>Bacillati</taxon>
        <taxon>Actinomycetota</taxon>
        <taxon>Actinomycetes</taxon>
        <taxon>Kitasatosporales</taxon>
        <taxon>Streptomycetaceae</taxon>
        <taxon>Streptomyces</taxon>
    </lineage>
</organism>
<evidence type="ECO:0000259" key="2">
    <source>
        <dbReference type="Pfam" id="PF13581"/>
    </source>
</evidence>
<name>A0ABZ1ZSN2_STRAQ</name>
<keyword evidence="3" id="KW-0067">ATP-binding</keyword>
<feature type="domain" description="Histidine kinase/HSP90-like ATPase" evidence="2">
    <location>
        <begin position="42"/>
        <end position="156"/>
    </location>
</feature>
<dbReference type="CDD" id="cd16936">
    <property type="entry name" value="HATPase_RsbW-like"/>
    <property type="match status" value="1"/>
</dbReference>
<keyword evidence="4" id="KW-1185">Reference proteome</keyword>